<gene>
    <name evidence="13" type="ORF">DEO72_LG7g3062</name>
</gene>
<dbReference type="GO" id="GO:0045490">
    <property type="term" value="P:pectin catabolic process"/>
    <property type="evidence" value="ECO:0007669"/>
    <property type="project" value="UniProtKB-UniPathway"/>
</dbReference>
<organism evidence="13 14">
    <name type="scientific">Vigna unguiculata</name>
    <name type="common">Cowpea</name>
    <dbReference type="NCBI Taxonomy" id="3917"/>
    <lineage>
        <taxon>Eukaryota</taxon>
        <taxon>Viridiplantae</taxon>
        <taxon>Streptophyta</taxon>
        <taxon>Embryophyta</taxon>
        <taxon>Tracheophyta</taxon>
        <taxon>Spermatophyta</taxon>
        <taxon>Magnoliopsida</taxon>
        <taxon>eudicotyledons</taxon>
        <taxon>Gunneridae</taxon>
        <taxon>Pentapetalae</taxon>
        <taxon>rosids</taxon>
        <taxon>fabids</taxon>
        <taxon>Fabales</taxon>
        <taxon>Fabaceae</taxon>
        <taxon>Papilionoideae</taxon>
        <taxon>50 kb inversion clade</taxon>
        <taxon>NPAAA clade</taxon>
        <taxon>indigoferoid/millettioid clade</taxon>
        <taxon>Phaseoleae</taxon>
        <taxon>Vigna</taxon>
    </lineage>
</organism>
<comment type="function">
    <text evidence="10">Acts in the modification of cell walls via demethylesterification of cell wall pectin.</text>
</comment>
<dbReference type="AlphaFoldDB" id="A0A4D6MMA7"/>
<evidence type="ECO:0000256" key="1">
    <source>
        <dbReference type="ARBA" id="ARBA00004191"/>
    </source>
</evidence>
<comment type="similarity">
    <text evidence="3">Belongs to the pectinesterase family.</text>
</comment>
<evidence type="ECO:0000256" key="10">
    <source>
        <dbReference type="ARBA" id="ARBA00057335"/>
    </source>
</evidence>
<dbReference type="Gene3D" id="2.160.20.10">
    <property type="entry name" value="Single-stranded right-handed beta-helix, Pectin lyase-like"/>
    <property type="match status" value="2"/>
</dbReference>
<comment type="catalytic activity">
    <reaction evidence="9">
        <text>[(1-&gt;4)-alpha-D-galacturonosyl methyl ester](n) + n H2O = [(1-&gt;4)-alpha-D-galacturonosyl](n) + n methanol + n H(+)</text>
        <dbReference type="Rhea" id="RHEA:22380"/>
        <dbReference type="Rhea" id="RHEA-COMP:14570"/>
        <dbReference type="Rhea" id="RHEA-COMP:14573"/>
        <dbReference type="ChEBI" id="CHEBI:15377"/>
        <dbReference type="ChEBI" id="CHEBI:15378"/>
        <dbReference type="ChEBI" id="CHEBI:17790"/>
        <dbReference type="ChEBI" id="CHEBI:140522"/>
        <dbReference type="ChEBI" id="CHEBI:140523"/>
        <dbReference type="EC" id="3.1.1.11"/>
    </reaction>
</comment>
<keyword evidence="7" id="KW-0063">Aspartyl esterase</keyword>
<evidence type="ECO:0000256" key="8">
    <source>
        <dbReference type="ARBA" id="ARBA00023180"/>
    </source>
</evidence>
<dbReference type="FunFam" id="2.160.20.10:FF:000013">
    <property type="entry name" value="Pectinesterase"/>
    <property type="match status" value="2"/>
</dbReference>
<evidence type="ECO:0000256" key="7">
    <source>
        <dbReference type="ARBA" id="ARBA00023085"/>
    </source>
</evidence>
<dbReference type="EC" id="3.1.1.11" evidence="4"/>
<evidence type="ECO:0000256" key="6">
    <source>
        <dbReference type="ARBA" id="ARBA00022801"/>
    </source>
</evidence>
<dbReference type="SUPFAM" id="SSF51126">
    <property type="entry name" value="Pectin lyase-like"/>
    <property type="match status" value="2"/>
</dbReference>
<keyword evidence="5" id="KW-0134">Cell wall</keyword>
<evidence type="ECO:0000313" key="13">
    <source>
        <dbReference type="EMBL" id="QCE01762.1"/>
    </source>
</evidence>
<dbReference type="GO" id="GO:0042545">
    <property type="term" value="P:cell wall modification"/>
    <property type="evidence" value="ECO:0007669"/>
    <property type="project" value="InterPro"/>
</dbReference>
<dbReference type="InterPro" id="IPR012334">
    <property type="entry name" value="Pectin_lyas_fold"/>
</dbReference>
<dbReference type="InterPro" id="IPR011050">
    <property type="entry name" value="Pectin_lyase_fold/virulence"/>
</dbReference>
<dbReference type="EMBL" id="CP039351">
    <property type="protein sequence ID" value="QCE01762.1"/>
    <property type="molecule type" value="Genomic_DNA"/>
</dbReference>
<dbReference type="Proteomes" id="UP000501690">
    <property type="component" value="Linkage Group LG7"/>
</dbReference>
<feature type="domain" description="Pectinesterase catalytic" evidence="12">
    <location>
        <begin position="31"/>
        <end position="299"/>
    </location>
</feature>
<sequence length="627" mass="69084">MMSFLPILFISCFFCLGKATDCGGNHVTQTIVVGKVGHAAFRTIQGAIDSVKTKNDQWVKIHIKAGLYIETVVIPLDKPCIILEGEGSARTIISHWDHQSINNNATLFSSPPNVIASGIAFKNSYNVATDKPYDLGSRIEPANAVNLYGDKYLFQGCSFIGYQDTLYDHWGRHVFKDCYIQGEVDFIFGNGQSYYQNCSINAVGRARKSGGFVTAQGRNSPDDPSGFVFEGGSINGNGKVNLGRAWRPYARVIFRNTYFSDIITPQGWVAWGAASNPNTTTYAEVDCKGPGANTSKRVPIMNFLFILLISCFSCLGKATDCGGNNVRETIIVGKEGNVAFSTVQEAIDSVKINNDQWVKIHIKAGLYIESVAIPVNKPCILLEGEGSSITIITHWDHMSLNNNATFTSSPPNVIASGLTFKNSYNVGTDNLGSKIEPANAARLYGDKYFFHNCSFIGYQDTLFDRSGRHVFKDCYIQGEVDFIYGDGQSYYQNCLINAMGKFRKLPGFVTAQSRNSPDDPTGFVFEGGLVTGNGKVHLGRAWRPYSRVIFHKTFFSDIVTPQGWNAWTAVGNESTTTYAEVDCKGPGADTSKRVPWMKNLSSSELYEFSFASFINSDRWVDKLPIIS</sequence>
<keyword evidence="8" id="KW-0325">Glycoprotein</keyword>
<evidence type="ECO:0000256" key="9">
    <source>
        <dbReference type="ARBA" id="ARBA00047928"/>
    </source>
</evidence>
<keyword evidence="5" id="KW-0964">Secreted</keyword>
<feature type="chain" id="PRO_5020021280" description="pectinesterase" evidence="11">
    <location>
        <begin position="20"/>
        <end position="627"/>
    </location>
</feature>
<evidence type="ECO:0000256" key="3">
    <source>
        <dbReference type="ARBA" id="ARBA00008891"/>
    </source>
</evidence>
<keyword evidence="11" id="KW-0732">Signal</keyword>
<protein>
    <recommendedName>
        <fullName evidence="4">pectinesterase</fullName>
        <ecNumber evidence="4">3.1.1.11</ecNumber>
    </recommendedName>
</protein>
<dbReference type="InterPro" id="IPR000070">
    <property type="entry name" value="Pectinesterase_cat"/>
</dbReference>
<dbReference type="Pfam" id="PF01095">
    <property type="entry name" value="Pectinesterase"/>
    <property type="match status" value="2"/>
</dbReference>
<reference evidence="13 14" key="1">
    <citation type="submission" date="2019-04" db="EMBL/GenBank/DDBJ databases">
        <title>An improved genome assembly and genetic linkage map for asparagus bean, Vigna unguiculata ssp. sesquipedialis.</title>
        <authorList>
            <person name="Xia Q."/>
            <person name="Zhang R."/>
            <person name="Dong Y."/>
        </authorList>
    </citation>
    <scope>NUCLEOTIDE SEQUENCE [LARGE SCALE GENOMIC DNA]</scope>
    <source>
        <tissue evidence="13">Leaf</tissue>
    </source>
</reference>
<evidence type="ECO:0000313" key="14">
    <source>
        <dbReference type="Proteomes" id="UP000501690"/>
    </source>
</evidence>
<keyword evidence="6" id="KW-0378">Hydrolase</keyword>
<feature type="domain" description="Pectinesterase catalytic" evidence="12">
    <location>
        <begin position="330"/>
        <end position="616"/>
    </location>
</feature>
<keyword evidence="14" id="KW-1185">Reference proteome</keyword>
<evidence type="ECO:0000256" key="11">
    <source>
        <dbReference type="SAM" id="SignalP"/>
    </source>
</evidence>
<evidence type="ECO:0000256" key="5">
    <source>
        <dbReference type="ARBA" id="ARBA00022512"/>
    </source>
</evidence>
<accession>A0A4D6MMA7</accession>
<proteinExistence type="inferred from homology"/>
<dbReference type="PANTHER" id="PTHR31321:SF120">
    <property type="entry name" value="PECTINESTERASE 52-RELATED"/>
    <property type="match status" value="1"/>
</dbReference>
<comment type="subcellular location">
    <subcellularLocation>
        <location evidence="1">Secreted</location>
        <location evidence="1">Cell wall</location>
    </subcellularLocation>
</comment>
<evidence type="ECO:0000256" key="2">
    <source>
        <dbReference type="ARBA" id="ARBA00005184"/>
    </source>
</evidence>
<comment type="pathway">
    <text evidence="2">Glycan metabolism; pectin degradation; 2-dehydro-3-deoxy-D-gluconate from pectin: step 1/5.</text>
</comment>
<feature type="signal peptide" evidence="11">
    <location>
        <begin position="1"/>
        <end position="19"/>
    </location>
</feature>
<evidence type="ECO:0000259" key="12">
    <source>
        <dbReference type="Pfam" id="PF01095"/>
    </source>
</evidence>
<name>A0A4D6MMA7_VIGUN</name>
<dbReference type="GO" id="GO:0030599">
    <property type="term" value="F:pectinesterase activity"/>
    <property type="evidence" value="ECO:0007669"/>
    <property type="project" value="UniProtKB-EC"/>
</dbReference>
<dbReference type="UniPathway" id="UPA00545">
    <property type="reaction ID" value="UER00823"/>
</dbReference>
<evidence type="ECO:0000256" key="4">
    <source>
        <dbReference type="ARBA" id="ARBA00013229"/>
    </source>
</evidence>
<dbReference type="PANTHER" id="PTHR31321">
    <property type="entry name" value="ACYL-COA THIOESTER HYDROLASE YBHC-RELATED"/>
    <property type="match status" value="1"/>
</dbReference>